<reference evidence="10 12" key="3">
    <citation type="submission" date="2021-01" db="EMBL/GenBank/DDBJ databases">
        <title>Sequencing the genomes of 1000 actinobacteria strains.</title>
        <authorList>
            <person name="Klenk H.-P."/>
        </authorList>
    </citation>
    <scope>NUCLEOTIDE SEQUENCE [LARGE SCALE GENOMIC DNA]</scope>
    <source>
        <strain evidence="10 12">DSM 20542</strain>
    </source>
</reference>
<dbReference type="Proteomes" id="UP000746584">
    <property type="component" value="Unassembled WGS sequence"/>
</dbReference>
<dbReference type="EMBL" id="JAFBCG010000001">
    <property type="protein sequence ID" value="MBM7801632.1"/>
    <property type="molecule type" value="Genomic_DNA"/>
</dbReference>
<dbReference type="AlphaFoldDB" id="A0A8H9G799"/>
<evidence type="ECO:0000256" key="3">
    <source>
        <dbReference type="ARBA" id="ARBA00022729"/>
    </source>
</evidence>
<evidence type="ECO:0000313" key="9">
    <source>
        <dbReference type="EMBL" id="GGK89017.1"/>
    </source>
</evidence>
<dbReference type="Gene3D" id="2.60.40.1220">
    <property type="match status" value="1"/>
</dbReference>
<feature type="chain" id="PRO_5034188417" evidence="7">
    <location>
        <begin position="22"/>
        <end position="215"/>
    </location>
</feature>
<evidence type="ECO:0000313" key="11">
    <source>
        <dbReference type="Proteomes" id="UP000648535"/>
    </source>
</evidence>
<evidence type="ECO:0000259" key="8">
    <source>
        <dbReference type="Pfam" id="PF04234"/>
    </source>
</evidence>
<evidence type="ECO:0000313" key="12">
    <source>
        <dbReference type="Proteomes" id="UP000746584"/>
    </source>
</evidence>
<gene>
    <name evidence="9" type="ORF">GCM10009769_03720</name>
    <name evidence="10" type="ORF">JOE58_000883</name>
</gene>
<evidence type="ECO:0000256" key="6">
    <source>
        <dbReference type="SAM" id="Phobius"/>
    </source>
</evidence>
<comment type="subcellular location">
    <subcellularLocation>
        <location evidence="1">Cell envelope</location>
    </subcellularLocation>
</comment>
<dbReference type="InterPro" id="IPR032694">
    <property type="entry name" value="CopC/D"/>
</dbReference>
<evidence type="ECO:0000256" key="5">
    <source>
        <dbReference type="SAM" id="MobiDB-lite"/>
    </source>
</evidence>
<evidence type="ECO:0000256" key="2">
    <source>
        <dbReference type="ARBA" id="ARBA00022723"/>
    </source>
</evidence>
<dbReference type="GO" id="GO:0046688">
    <property type="term" value="P:response to copper ion"/>
    <property type="evidence" value="ECO:0007669"/>
    <property type="project" value="InterPro"/>
</dbReference>
<dbReference type="InterPro" id="IPR014756">
    <property type="entry name" value="Ig_E-set"/>
</dbReference>
<reference evidence="9" key="2">
    <citation type="submission" date="2020-09" db="EMBL/GenBank/DDBJ databases">
        <authorList>
            <person name="Sun Q."/>
            <person name="Ohkuma M."/>
        </authorList>
    </citation>
    <scope>NUCLEOTIDE SEQUENCE</scope>
    <source>
        <strain evidence="9">JCM 1480</strain>
    </source>
</reference>
<dbReference type="InterPro" id="IPR007348">
    <property type="entry name" value="CopC_dom"/>
</dbReference>
<reference evidence="9" key="1">
    <citation type="journal article" date="2014" name="Int. J. Syst. Evol. Microbiol.">
        <title>Complete genome sequence of Corynebacterium casei LMG S-19264T (=DSM 44701T), isolated from a smear-ripened cheese.</title>
        <authorList>
            <consortium name="US DOE Joint Genome Institute (JGI-PGF)"/>
            <person name="Walter F."/>
            <person name="Albersmeier A."/>
            <person name="Kalinowski J."/>
            <person name="Ruckert C."/>
        </authorList>
    </citation>
    <scope>NUCLEOTIDE SEQUENCE</scope>
    <source>
        <strain evidence="9">JCM 1480</strain>
    </source>
</reference>
<dbReference type="InterPro" id="IPR014755">
    <property type="entry name" value="Cu-Rt/internalin_Ig-like"/>
</dbReference>
<dbReference type="RefSeq" id="WP_175329234.1">
    <property type="nucleotide sequence ID" value="NZ_BMOI01000001.1"/>
</dbReference>
<keyword evidence="2" id="KW-0479">Metal-binding</keyword>
<evidence type="ECO:0000256" key="1">
    <source>
        <dbReference type="ARBA" id="ARBA00004196"/>
    </source>
</evidence>
<keyword evidence="12" id="KW-1185">Reference proteome</keyword>
<organism evidence="9 11">
    <name type="scientific">Curtobacterium luteum</name>
    <dbReference type="NCBI Taxonomy" id="33881"/>
    <lineage>
        <taxon>Bacteria</taxon>
        <taxon>Bacillati</taxon>
        <taxon>Actinomycetota</taxon>
        <taxon>Actinomycetes</taxon>
        <taxon>Micrococcales</taxon>
        <taxon>Microbacteriaceae</taxon>
        <taxon>Curtobacterium</taxon>
    </lineage>
</organism>
<dbReference type="GO" id="GO:0042597">
    <property type="term" value="C:periplasmic space"/>
    <property type="evidence" value="ECO:0007669"/>
    <property type="project" value="InterPro"/>
</dbReference>
<comment type="caution">
    <text evidence="9">The sequence shown here is derived from an EMBL/GenBank/DDBJ whole genome shotgun (WGS) entry which is preliminary data.</text>
</comment>
<dbReference type="GO" id="GO:0030313">
    <property type="term" value="C:cell envelope"/>
    <property type="evidence" value="ECO:0007669"/>
    <property type="project" value="UniProtKB-SubCell"/>
</dbReference>
<dbReference type="GO" id="GO:0006825">
    <property type="term" value="P:copper ion transport"/>
    <property type="evidence" value="ECO:0007669"/>
    <property type="project" value="InterPro"/>
</dbReference>
<dbReference type="GO" id="GO:0005507">
    <property type="term" value="F:copper ion binding"/>
    <property type="evidence" value="ECO:0007669"/>
    <property type="project" value="InterPro"/>
</dbReference>
<keyword evidence="4" id="KW-0186">Copper</keyword>
<evidence type="ECO:0000313" key="10">
    <source>
        <dbReference type="EMBL" id="MBM7801632.1"/>
    </source>
</evidence>
<keyword evidence="6" id="KW-0812">Transmembrane</keyword>
<dbReference type="SUPFAM" id="SSF81296">
    <property type="entry name" value="E set domains"/>
    <property type="match status" value="1"/>
</dbReference>
<dbReference type="GO" id="GO:0005886">
    <property type="term" value="C:plasma membrane"/>
    <property type="evidence" value="ECO:0007669"/>
    <property type="project" value="TreeGrafter"/>
</dbReference>
<feature type="region of interest" description="Disordered" evidence="5">
    <location>
        <begin position="122"/>
        <end position="142"/>
    </location>
</feature>
<dbReference type="PANTHER" id="PTHR34820:SF4">
    <property type="entry name" value="INNER MEMBRANE PROTEIN YEBZ"/>
    <property type="match status" value="1"/>
</dbReference>
<feature type="signal peptide" evidence="7">
    <location>
        <begin position="1"/>
        <end position="21"/>
    </location>
</feature>
<dbReference type="Pfam" id="PF04234">
    <property type="entry name" value="CopC"/>
    <property type="match status" value="1"/>
</dbReference>
<keyword evidence="6" id="KW-0472">Membrane</keyword>
<keyword evidence="3 7" id="KW-0732">Signal</keyword>
<dbReference type="PANTHER" id="PTHR34820">
    <property type="entry name" value="INNER MEMBRANE PROTEIN YEBZ"/>
    <property type="match status" value="1"/>
</dbReference>
<protein>
    <submittedName>
        <fullName evidence="10">Methionine-rich copper-binding protein CopC</fullName>
    </submittedName>
</protein>
<keyword evidence="6" id="KW-1133">Transmembrane helix</keyword>
<evidence type="ECO:0000256" key="7">
    <source>
        <dbReference type="SAM" id="SignalP"/>
    </source>
</evidence>
<proteinExistence type="predicted"/>
<dbReference type="EMBL" id="BMOI01000001">
    <property type="protein sequence ID" value="GGK89017.1"/>
    <property type="molecule type" value="Genomic_DNA"/>
</dbReference>
<evidence type="ECO:0000256" key="4">
    <source>
        <dbReference type="ARBA" id="ARBA00023008"/>
    </source>
</evidence>
<dbReference type="Proteomes" id="UP000648535">
    <property type="component" value="Unassembled WGS sequence"/>
</dbReference>
<accession>A0A8H9G799</accession>
<name>A0A8H9G799_9MICO</name>
<feature type="transmembrane region" description="Helical" evidence="6">
    <location>
        <begin position="174"/>
        <end position="195"/>
    </location>
</feature>
<feature type="domain" description="CopC" evidence="8">
    <location>
        <begin position="27"/>
        <end position="120"/>
    </location>
</feature>
<feature type="compositionally biased region" description="Low complexity" evidence="5">
    <location>
        <begin position="128"/>
        <end position="142"/>
    </location>
</feature>
<sequence length="215" mass="21179">MRSRSILVTLLLVALATLVGAAPASAHSALVSSDPAAEGTVSAPLDRVTLTFSEAPLAGLDAGLRIEVRDGQGADVSTGDVEVSGTAMSKAVDLGSGRYRVLWRYVSPDGHPITGEYGFTASLPMRTPSPTASSTAPVTPSAAASSGASAAAATATATAAPAGATTHAGHSSGLVWVIGGLAVVVAIVAAVTAVLRRRGGRGRPRGAASVDDAGR</sequence>